<dbReference type="PANTHER" id="PTHR13696">
    <property type="entry name" value="P-LOOP CONTAINING NUCLEOSIDE TRIPHOSPHATE HYDROLASE"/>
    <property type="match status" value="1"/>
</dbReference>
<accession>A0A4R2IK43</accession>
<dbReference type="EMBL" id="SLWQ01000001">
    <property type="protein sequence ID" value="TCO43075.1"/>
    <property type="molecule type" value="Genomic_DNA"/>
</dbReference>
<sequence>MLKVLVASSKGGAGKSTLATNLAAYYAVDGKNTVLVDADRQGSSLRWSEKRAAHPNAVLGISGLRRDWHKQVPEDAARVVIDSAAGIRPGEVGEWLDDVDVLLVPVLPSAIDLEATQPFLAEVGALPRVKKGKVAVGLVANRLKPWTNASQLAVEEIKGFPFPLVAELRDTQGYVLANALGKSIFDYHSESVRSHQDDWAKLLRWLKKLA</sequence>
<dbReference type="RefSeq" id="WP_131992906.1">
    <property type="nucleotide sequence ID" value="NZ_JACGXM010000002.1"/>
</dbReference>
<keyword evidence="3" id="KW-1185">Reference proteome</keyword>
<dbReference type="PANTHER" id="PTHR13696:SF96">
    <property type="entry name" value="COBQ_COBB_MIND_PARA NUCLEOTIDE BINDING DOMAIN-CONTAINING PROTEIN"/>
    <property type="match status" value="1"/>
</dbReference>
<organism evidence="2 3">
    <name type="scientific">Dokdonella fugitiva</name>
    <dbReference type="NCBI Taxonomy" id="328517"/>
    <lineage>
        <taxon>Bacteria</taxon>
        <taxon>Pseudomonadati</taxon>
        <taxon>Pseudomonadota</taxon>
        <taxon>Gammaproteobacteria</taxon>
        <taxon>Lysobacterales</taxon>
        <taxon>Rhodanobacteraceae</taxon>
        <taxon>Dokdonella</taxon>
    </lineage>
</organism>
<comment type="caution">
    <text evidence="2">The sequence shown here is derived from an EMBL/GenBank/DDBJ whole genome shotgun (WGS) entry which is preliminary data.</text>
</comment>
<dbReference type="Proteomes" id="UP000294862">
    <property type="component" value="Unassembled WGS sequence"/>
</dbReference>
<dbReference type="InterPro" id="IPR050678">
    <property type="entry name" value="DNA_Partitioning_ATPase"/>
</dbReference>
<dbReference type="InterPro" id="IPR027417">
    <property type="entry name" value="P-loop_NTPase"/>
</dbReference>
<protein>
    <submittedName>
        <fullName evidence="2">Chromosome partitioning protein</fullName>
    </submittedName>
</protein>
<evidence type="ECO:0000259" key="1">
    <source>
        <dbReference type="Pfam" id="PF01656"/>
    </source>
</evidence>
<dbReference type="OrthoDB" id="69313at2"/>
<dbReference type="Gene3D" id="3.40.50.300">
    <property type="entry name" value="P-loop containing nucleotide triphosphate hydrolases"/>
    <property type="match status" value="1"/>
</dbReference>
<name>A0A4R2IK43_9GAMM</name>
<dbReference type="CDD" id="cd02042">
    <property type="entry name" value="ParAB_family"/>
    <property type="match status" value="1"/>
</dbReference>
<gene>
    <name evidence="2" type="ORF">EV148_101494</name>
</gene>
<feature type="domain" description="CobQ/CobB/MinD/ParA nucleotide binding" evidence="1">
    <location>
        <begin position="5"/>
        <end position="174"/>
    </location>
</feature>
<dbReference type="SUPFAM" id="SSF52540">
    <property type="entry name" value="P-loop containing nucleoside triphosphate hydrolases"/>
    <property type="match status" value="1"/>
</dbReference>
<reference evidence="2 3" key="1">
    <citation type="journal article" date="2015" name="Stand. Genomic Sci.">
        <title>Genomic Encyclopedia of Bacterial and Archaeal Type Strains, Phase III: the genomes of soil and plant-associated and newly described type strains.</title>
        <authorList>
            <person name="Whitman W.B."/>
            <person name="Woyke T."/>
            <person name="Klenk H.P."/>
            <person name="Zhou Y."/>
            <person name="Lilburn T.G."/>
            <person name="Beck B.J."/>
            <person name="De Vos P."/>
            <person name="Vandamme P."/>
            <person name="Eisen J.A."/>
            <person name="Garrity G."/>
            <person name="Hugenholtz P."/>
            <person name="Kyrpides N.C."/>
        </authorList>
    </citation>
    <scope>NUCLEOTIDE SEQUENCE [LARGE SCALE GENOMIC DNA]</scope>
    <source>
        <strain evidence="2 3">A3</strain>
    </source>
</reference>
<dbReference type="Pfam" id="PF01656">
    <property type="entry name" value="CbiA"/>
    <property type="match status" value="1"/>
</dbReference>
<evidence type="ECO:0000313" key="2">
    <source>
        <dbReference type="EMBL" id="TCO43075.1"/>
    </source>
</evidence>
<evidence type="ECO:0000313" key="3">
    <source>
        <dbReference type="Proteomes" id="UP000294862"/>
    </source>
</evidence>
<dbReference type="AlphaFoldDB" id="A0A4R2IK43"/>
<dbReference type="InterPro" id="IPR002586">
    <property type="entry name" value="CobQ/CobB/MinD/ParA_Nub-bd_dom"/>
</dbReference>
<proteinExistence type="predicted"/>